<dbReference type="InterPro" id="IPR003131">
    <property type="entry name" value="T1-type_BTB"/>
</dbReference>
<dbReference type="Proteomes" id="UP000013827">
    <property type="component" value="Unassembled WGS sequence"/>
</dbReference>
<protein>
    <recommendedName>
        <fullName evidence="2">BTB domain-containing protein</fullName>
    </recommendedName>
</protein>
<accession>A0A0D3JU63</accession>
<sequence length="735" mass="81067">MDARTQTGAAGAATGSPTLDARMGALHVQADTVSRSVFDIVAMLAERESALKEQKSALESETGKQEAALQALHDRLRRELASERQALDVEKAFVAAASSSQLVVLSVGGTKFTARRDTLARAPGFFGALFSGRHTVPAQEDGSYFIERDPTHFSLILRWLSDGRDNFSALPRATKIALAEEADYYALDDLLTAINGTDHLRALSEGDAAIRREENLRRAAFARCESLVRAASIAQAAATPLPEAPRDDLDDDAPMPSFSAAARPFLTPLTSLRLSATRRRDEASEWAERVREACNHIHNGFYDFRDVLAIAASTAVGQLLPFRRVTHSPAGYPLLFEQFAAHHNELEPSQCVLVRTLDEWKLAFSRHNPDILDRLGSVSCPARCKWVIAGGSVLRALLRRPPAAAAFDDTDVDIFIVAEEAADATRLAESIWCALAADGEEWVLSRGQYVINMIRSGGELASAAQPPVQIVLRLYESPSEVLHGFDVDPCAVAFDGEGLHALPRAIEALRTGYGVLNPLHAWPTEPTYELRLAKYAGRGFAVAVPGLQWHLVDRKAVNAALVDLKGLSRLLLLDAERSRALHQLRALNTPLPSLKHVFGRVRFFSNYGAHTRSRELPTQYHDARHLTNISWDNYMTDPGDATANAPDASAWWLVVPCHQLESEEVMNADARAEHWAIILDADRENLRIPRELEWSTTPRTREYLNAGEVGLEQRYFASVYSRRRSSGARRGRDSL</sequence>
<dbReference type="Gene3D" id="3.30.710.10">
    <property type="entry name" value="Potassium Channel Kv1.1, Chain A"/>
    <property type="match status" value="1"/>
</dbReference>
<dbReference type="InterPro" id="IPR000210">
    <property type="entry name" value="BTB/POZ_dom"/>
</dbReference>
<evidence type="ECO:0000256" key="1">
    <source>
        <dbReference type="SAM" id="Coils"/>
    </source>
</evidence>
<dbReference type="InterPro" id="IPR045068">
    <property type="entry name" value="BACURD1-3"/>
</dbReference>
<dbReference type="KEGG" id="ehx:EMIHUDRAFT_236138"/>
<dbReference type="HOGENOM" id="CLU_377411_0_0_1"/>
<dbReference type="STRING" id="2903.R1CVK1"/>
<dbReference type="InterPro" id="IPR011333">
    <property type="entry name" value="SKP1/BTB/POZ_sf"/>
</dbReference>
<evidence type="ECO:0000313" key="4">
    <source>
        <dbReference type="Proteomes" id="UP000013827"/>
    </source>
</evidence>
<proteinExistence type="predicted"/>
<dbReference type="PANTHER" id="PTHR11145:SF8">
    <property type="entry name" value="RE57120P"/>
    <property type="match status" value="1"/>
</dbReference>
<dbReference type="eggNOG" id="KOG2723">
    <property type="taxonomic scope" value="Eukaryota"/>
</dbReference>
<feature type="coiled-coil region" evidence="1">
    <location>
        <begin position="41"/>
        <end position="86"/>
    </location>
</feature>
<dbReference type="RefSeq" id="XP_005779477.1">
    <property type="nucleotide sequence ID" value="XM_005779420.1"/>
</dbReference>
<dbReference type="EnsemblProtists" id="EOD27048">
    <property type="protein sequence ID" value="EOD27048"/>
    <property type="gene ID" value="EMIHUDRAFT_236138"/>
</dbReference>
<evidence type="ECO:0000313" key="3">
    <source>
        <dbReference type="EnsemblProtists" id="EOD27048"/>
    </source>
</evidence>
<dbReference type="PaxDb" id="2903-EOD27048"/>
<keyword evidence="4" id="KW-1185">Reference proteome</keyword>
<dbReference type="AlphaFoldDB" id="A0A0D3JU63"/>
<dbReference type="SUPFAM" id="SSF54695">
    <property type="entry name" value="POZ domain"/>
    <property type="match status" value="1"/>
</dbReference>
<dbReference type="PANTHER" id="PTHR11145">
    <property type="entry name" value="BTB/POZ DOMAIN-CONTAINING ADAPTER FOR CUL3-MEDIATED RHOA DEGRADATION PROTEIN FAMILY MEMBER"/>
    <property type="match status" value="1"/>
</dbReference>
<dbReference type="GeneID" id="17272593"/>
<keyword evidence="1" id="KW-0175">Coiled coil</keyword>
<reference evidence="4" key="1">
    <citation type="journal article" date="2013" name="Nature">
        <title>Pan genome of the phytoplankton Emiliania underpins its global distribution.</title>
        <authorList>
            <person name="Read B.A."/>
            <person name="Kegel J."/>
            <person name="Klute M.J."/>
            <person name="Kuo A."/>
            <person name="Lefebvre S.C."/>
            <person name="Maumus F."/>
            <person name="Mayer C."/>
            <person name="Miller J."/>
            <person name="Monier A."/>
            <person name="Salamov A."/>
            <person name="Young J."/>
            <person name="Aguilar M."/>
            <person name="Claverie J.M."/>
            <person name="Frickenhaus S."/>
            <person name="Gonzalez K."/>
            <person name="Herman E.K."/>
            <person name="Lin Y.C."/>
            <person name="Napier J."/>
            <person name="Ogata H."/>
            <person name="Sarno A.F."/>
            <person name="Shmutz J."/>
            <person name="Schroeder D."/>
            <person name="de Vargas C."/>
            <person name="Verret F."/>
            <person name="von Dassow P."/>
            <person name="Valentin K."/>
            <person name="Van de Peer Y."/>
            <person name="Wheeler G."/>
            <person name="Dacks J.B."/>
            <person name="Delwiche C.F."/>
            <person name="Dyhrman S.T."/>
            <person name="Glockner G."/>
            <person name="John U."/>
            <person name="Richards T."/>
            <person name="Worden A.Z."/>
            <person name="Zhang X."/>
            <person name="Grigoriev I.V."/>
            <person name="Allen A.E."/>
            <person name="Bidle K."/>
            <person name="Borodovsky M."/>
            <person name="Bowler C."/>
            <person name="Brownlee C."/>
            <person name="Cock J.M."/>
            <person name="Elias M."/>
            <person name="Gladyshev V.N."/>
            <person name="Groth M."/>
            <person name="Guda C."/>
            <person name="Hadaegh A."/>
            <person name="Iglesias-Rodriguez M.D."/>
            <person name="Jenkins J."/>
            <person name="Jones B.M."/>
            <person name="Lawson T."/>
            <person name="Leese F."/>
            <person name="Lindquist E."/>
            <person name="Lobanov A."/>
            <person name="Lomsadze A."/>
            <person name="Malik S.B."/>
            <person name="Marsh M.E."/>
            <person name="Mackinder L."/>
            <person name="Mock T."/>
            <person name="Mueller-Roeber B."/>
            <person name="Pagarete A."/>
            <person name="Parker M."/>
            <person name="Probert I."/>
            <person name="Quesneville H."/>
            <person name="Raines C."/>
            <person name="Rensing S.A."/>
            <person name="Riano-Pachon D.M."/>
            <person name="Richier S."/>
            <person name="Rokitta S."/>
            <person name="Shiraiwa Y."/>
            <person name="Soanes D.M."/>
            <person name="van der Giezen M."/>
            <person name="Wahlund T.M."/>
            <person name="Williams B."/>
            <person name="Wilson W."/>
            <person name="Wolfe G."/>
            <person name="Wurch L.L."/>
        </authorList>
    </citation>
    <scope>NUCLEOTIDE SEQUENCE</scope>
</reference>
<feature type="domain" description="BTB" evidence="2">
    <location>
        <begin position="101"/>
        <end position="169"/>
    </location>
</feature>
<organism evidence="3 4">
    <name type="scientific">Emiliania huxleyi (strain CCMP1516)</name>
    <dbReference type="NCBI Taxonomy" id="280463"/>
    <lineage>
        <taxon>Eukaryota</taxon>
        <taxon>Haptista</taxon>
        <taxon>Haptophyta</taxon>
        <taxon>Prymnesiophyceae</taxon>
        <taxon>Isochrysidales</taxon>
        <taxon>Noelaerhabdaceae</taxon>
        <taxon>Emiliania</taxon>
    </lineage>
</organism>
<dbReference type="GO" id="GO:0051260">
    <property type="term" value="P:protein homooligomerization"/>
    <property type="evidence" value="ECO:0007669"/>
    <property type="project" value="InterPro"/>
</dbReference>
<evidence type="ECO:0000259" key="2">
    <source>
        <dbReference type="PROSITE" id="PS50097"/>
    </source>
</evidence>
<dbReference type="PROSITE" id="PS50097">
    <property type="entry name" value="BTB"/>
    <property type="match status" value="1"/>
</dbReference>
<dbReference type="Pfam" id="PF02214">
    <property type="entry name" value="BTB_2"/>
    <property type="match status" value="1"/>
</dbReference>
<reference evidence="3" key="2">
    <citation type="submission" date="2024-10" db="UniProtKB">
        <authorList>
            <consortium name="EnsemblProtists"/>
        </authorList>
    </citation>
    <scope>IDENTIFICATION</scope>
</reference>
<dbReference type="SMART" id="SM00225">
    <property type="entry name" value="BTB"/>
    <property type="match status" value="1"/>
</dbReference>
<name>A0A0D3JU63_EMIH1</name>